<gene>
    <name evidence="1" type="ORF">QYG89_15865</name>
</gene>
<evidence type="ECO:0000313" key="1">
    <source>
        <dbReference type="EMBL" id="MFK2827112.1"/>
    </source>
</evidence>
<name>A0ABW8IC74_9BACI</name>
<sequence length="187" mass="22305">MFCDSYVTQFVHSTIKKVWLEDIHREYKKSFLLKEDTLKNSFYFNLRRRLGDDFLEESNLRIFTEYFIDGERIDLAVVKIDPIKAQNDYLGNCVTKVISVIEMKYKGKYAREALFDADVNKVLSYMDKLDGDTMFYIAFIREIYFNSDEVTNWVTDEQKKKAKGKLTEMFSYGEIESNDMIWHLIEH</sequence>
<reference evidence="1 2" key="1">
    <citation type="submission" date="2023-07" db="EMBL/GenBank/DDBJ databases">
        <title>Bacillus lucianemedeirus sp. nov, a new species isolated from an immunobiological production facility.</title>
        <authorList>
            <person name="Costa L.V."/>
            <person name="Miranda R.V.S.L."/>
            <person name="Brandao M.L.L."/>
            <person name="Reis C.M.F."/>
            <person name="Frazao A.M."/>
            <person name="Cruz F.V."/>
            <person name="Baio P.V.P."/>
            <person name="Veras J.F.C."/>
            <person name="Ramos J.N."/>
            <person name="Vieira V."/>
        </authorList>
    </citation>
    <scope>NUCLEOTIDE SEQUENCE [LARGE SCALE GENOMIC DNA]</scope>
    <source>
        <strain evidence="1 2">B190/17</strain>
    </source>
</reference>
<dbReference type="RefSeq" id="WP_404319084.1">
    <property type="nucleotide sequence ID" value="NZ_JAUIYO010000022.1"/>
</dbReference>
<dbReference type="EMBL" id="JAUIYO010000022">
    <property type="protein sequence ID" value="MFK2827112.1"/>
    <property type="molecule type" value="Genomic_DNA"/>
</dbReference>
<comment type="caution">
    <text evidence="1">The sequence shown here is derived from an EMBL/GenBank/DDBJ whole genome shotgun (WGS) entry which is preliminary data.</text>
</comment>
<proteinExistence type="predicted"/>
<protein>
    <submittedName>
        <fullName evidence="1">Uncharacterized protein</fullName>
    </submittedName>
</protein>
<accession>A0ABW8IC74</accession>
<evidence type="ECO:0000313" key="2">
    <source>
        <dbReference type="Proteomes" id="UP001619911"/>
    </source>
</evidence>
<dbReference type="Proteomes" id="UP001619911">
    <property type="component" value="Unassembled WGS sequence"/>
</dbReference>
<keyword evidence="2" id="KW-1185">Reference proteome</keyword>
<organism evidence="1 2">
    <name type="scientific">Bacillus lumedeiriae</name>
    <dbReference type="NCBI Taxonomy" id="3058829"/>
    <lineage>
        <taxon>Bacteria</taxon>
        <taxon>Bacillati</taxon>
        <taxon>Bacillota</taxon>
        <taxon>Bacilli</taxon>
        <taxon>Bacillales</taxon>
        <taxon>Bacillaceae</taxon>
        <taxon>Bacillus</taxon>
    </lineage>
</organism>